<accession>A0A420YBX0</accession>
<protein>
    <submittedName>
        <fullName evidence="2">Uncharacterized protein</fullName>
    </submittedName>
</protein>
<feature type="compositionally biased region" description="Polar residues" evidence="1">
    <location>
        <begin position="85"/>
        <end position="99"/>
    </location>
</feature>
<proteinExistence type="predicted"/>
<keyword evidence="3" id="KW-1185">Reference proteome</keyword>
<name>A0A420YBX0_9PEZI</name>
<dbReference type="AlphaFoldDB" id="A0A420YBX0"/>
<feature type="region of interest" description="Disordered" evidence="1">
    <location>
        <begin position="73"/>
        <end position="107"/>
    </location>
</feature>
<organism evidence="2 3">
    <name type="scientific">Coniochaeta pulveracea</name>
    <dbReference type="NCBI Taxonomy" id="177199"/>
    <lineage>
        <taxon>Eukaryota</taxon>
        <taxon>Fungi</taxon>
        <taxon>Dikarya</taxon>
        <taxon>Ascomycota</taxon>
        <taxon>Pezizomycotina</taxon>
        <taxon>Sordariomycetes</taxon>
        <taxon>Sordariomycetidae</taxon>
        <taxon>Coniochaetales</taxon>
        <taxon>Coniochaetaceae</taxon>
        <taxon>Coniochaeta</taxon>
    </lineage>
</organism>
<evidence type="ECO:0000313" key="3">
    <source>
        <dbReference type="Proteomes" id="UP000275385"/>
    </source>
</evidence>
<feature type="region of interest" description="Disordered" evidence="1">
    <location>
        <begin position="37"/>
        <end position="59"/>
    </location>
</feature>
<dbReference type="Proteomes" id="UP000275385">
    <property type="component" value="Unassembled WGS sequence"/>
</dbReference>
<reference evidence="2 3" key="1">
    <citation type="submission" date="2018-08" db="EMBL/GenBank/DDBJ databases">
        <title>Draft genome of the lignicolous fungus Coniochaeta pulveracea.</title>
        <authorList>
            <person name="Borstlap C.J."/>
            <person name="De Witt R.N."/>
            <person name="Botha A."/>
            <person name="Volschenk H."/>
        </authorList>
    </citation>
    <scope>NUCLEOTIDE SEQUENCE [LARGE SCALE GENOMIC DNA]</scope>
    <source>
        <strain evidence="2 3">CAB683</strain>
    </source>
</reference>
<evidence type="ECO:0000313" key="2">
    <source>
        <dbReference type="EMBL" id="RKU45376.1"/>
    </source>
</evidence>
<evidence type="ECO:0000256" key="1">
    <source>
        <dbReference type="SAM" id="MobiDB-lite"/>
    </source>
</evidence>
<gene>
    <name evidence="2" type="ORF">DL546_003176</name>
</gene>
<sequence>MSGWYVTYVNVRSSKRLVKSGTCHSSISAVGAILGEFGTQGKHQRSSKPRPTNRGYYAGSSYQLPTRVWQNRVRKPGQPPFNIHQMPSKSRCQAISRGNTQDRADDR</sequence>
<comment type="caution">
    <text evidence="2">The sequence shown here is derived from an EMBL/GenBank/DDBJ whole genome shotgun (WGS) entry which is preliminary data.</text>
</comment>
<dbReference type="EMBL" id="QVQW01000021">
    <property type="protein sequence ID" value="RKU45376.1"/>
    <property type="molecule type" value="Genomic_DNA"/>
</dbReference>